<dbReference type="AlphaFoldDB" id="A0A7K4JQY8"/>
<dbReference type="SMART" id="SM01411">
    <property type="entry name" value="Ephrin_rec_like"/>
    <property type="match status" value="2"/>
</dbReference>
<protein>
    <submittedName>
        <fullName evidence="1">WBC30 protein</fullName>
    </submittedName>
</protein>
<dbReference type="Proteomes" id="UP000531151">
    <property type="component" value="Unassembled WGS sequence"/>
</dbReference>
<comment type="caution">
    <text evidence="1">The sequence shown here is derived from an EMBL/GenBank/DDBJ whole genome shotgun (WGS) entry which is preliminary data.</text>
</comment>
<dbReference type="PANTHER" id="PTHR47236:SF4">
    <property type="entry name" value="GENE 9195-RELATED"/>
    <property type="match status" value="1"/>
</dbReference>
<dbReference type="EMBL" id="VWPV01033387">
    <property type="protein sequence ID" value="NWH67287.1"/>
    <property type="molecule type" value="Genomic_DNA"/>
</dbReference>
<feature type="non-terminal residue" evidence="1">
    <location>
        <position position="153"/>
    </location>
</feature>
<dbReference type="Gene3D" id="2.10.50.10">
    <property type="entry name" value="Tumor Necrosis Factor Receptor, subunit A, domain 2"/>
    <property type="match status" value="2"/>
</dbReference>
<dbReference type="InterPro" id="IPR009030">
    <property type="entry name" value="Growth_fac_rcpt_cys_sf"/>
</dbReference>
<evidence type="ECO:0000313" key="1">
    <source>
        <dbReference type="EMBL" id="NWH67287.1"/>
    </source>
</evidence>
<dbReference type="SUPFAM" id="SSF57184">
    <property type="entry name" value="Growth factor receptor domain"/>
    <property type="match status" value="1"/>
</dbReference>
<proteinExistence type="predicted"/>
<evidence type="ECO:0000313" key="2">
    <source>
        <dbReference type="Proteomes" id="UP000531151"/>
    </source>
</evidence>
<feature type="non-terminal residue" evidence="1">
    <location>
        <position position="1"/>
    </location>
</feature>
<name>A0A7K4JQY8_GEOCA</name>
<dbReference type="OrthoDB" id="439917at2759"/>
<keyword evidence="2" id="KW-1185">Reference proteome</keyword>
<gene>
    <name evidence="1" type="primary">Wbc30</name>
    <name evidence="1" type="ORF">GEOCAL_R12262</name>
</gene>
<reference evidence="1 2" key="1">
    <citation type="submission" date="2019-09" db="EMBL/GenBank/DDBJ databases">
        <title>Bird 10,000 Genomes (B10K) Project - Family phase.</title>
        <authorList>
            <person name="Zhang G."/>
        </authorList>
    </citation>
    <scope>NUCLEOTIDE SEQUENCE [LARGE SCALE GENOMIC DNA]</scope>
    <source>
        <strain evidence="1">B10K-CU-031-07</strain>
        <tissue evidence="1">Muscle</tissue>
    </source>
</reference>
<dbReference type="PANTHER" id="PTHR47236">
    <property type="entry name" value="GENE, 32742-RELATED-RELATED"/>
    <property type="match status" value="1"/>
</dbReference>
<accession>A0A7K4JQY8</accession>
<organism evidence="1 2">
    <name type="scientific">Geococcyx californianus</name>
    <name type="common">Greater roadrunner</name>
    <name type="synonym">Saurothera californiana</name>
    <dbReference type="NCBI Taxonomy" id="8947"/>
    <lineage>
        <taxon>Eukaryota</taxon>
        <taxon>Metazoa</taxon>
        <taxon>Chordata</taxon>
        <taxon>Craniata</taxon>
        <taxon>Vertebrata</taxon>
        <taxon>Euteleostomi</taxon>
        <taxon>Archelosauria</taxon>
        <taxon>Archosauria</taxon>
        <taxon>Dinosauria</taxon>
        <taxon>Saurischia</taxon>
        <taxon>Theropoda</taxon>
        <taxon>Coelurosauria</taxon>
        <taxon>Aves</taxon>
        <taxon>Neognathae</taxon>
        <taxon>Neoaves</taxon>
        <taxon>Otidimorphae</taxon>
        <taxon>Cuculiformes</taxon>
        <taxon>Neomorphidae</taxon>
        <taxon>Geococcyx</taxon>
    </lineage>
</organism>
<sequence length="153" mass="15599">PSDGINGYRCPSGFYCPAGTGLELPCEPGTFSPVPGASGTSPQSCVPCYPGSFCASIGLSSPTGPCTEGFYCPANFSSVSPTAFLCPQGHFCQSGAAHPTPCPAGEYQPARGSASCVPCQRGFYCQELVTGDARRCPPHTYCPAGTLKLACPG</sequence>